<name>A0A2K1YE95_POPTR</name>
<dbReference type="EMBL" id="CM009300">
    <property type="protein sequence ID" value="PNT11346.1"/>
    <property type="molecule type" value="Genomic_DNA"/>
</dbReference>
<evidence type="ECO:0000313" key="1">
    <source>
        <dbReference type="EMBL" id="PNT11346.1"/>
    </source>
</evidence>
<sequence length="66" mass="7698">MSFYGWYLPNVWCPDKMGFLIIQNDGYELDKKVVVIADTSRKQDHDPAATRNHQEIATQYAKHLTK</sequence>
<accession>A0A2K1YE95</accession>
<dbReference type="STRING" id="3694.A0A2K1YE95"/>
<reference evidence="1 2" key="1">
    <citation type="journal article" date="2006" name="Science">
        <title>The genome of black cottonwood, Populus trichocarpa (Torr. &amp; Gray).</title>
        <authorList>
            <person name="Tuskan G.A."/>
            <person name="Difazio S."/>
            <person name="Jansson S."/>
            <person name="Bohlmann J."/>
            <person name="Grigoriev I."/>
            <person name="Hellsten U."/>
            <person name="Putnam N."/>
            <person name="Ralph S."/>
            <person name="Rombauts S."/>
            <person name="Salamov A."/>
            <person name="Schein J."/>
            <person name="Sterck L."/>
            <person name="Aerts A."/>
            <person name="Bhalerao R.R."/>
            <person name="Bhalerao R.P."/>
            <person name="Blaudez D."/>
            <person name="Boerjan W."/>
            <person name="Brun A."/>
            <person name="Brunner A."/>
            <person name="Busov V."/>
            <person name="Campbell M."/>
            <person name="Carlson J."/>
            <person name="Chalot M."/>
            <person name="Chapman J."/>
            <person name="Chen G.L."/>
            <person name="Cooper D."/>
            <person name="Coutinho P.M."/>
            <person name="Couturier J."/>
            <person name="Covert S."/>
            <person name="Cronk Q."/>
            <person name="Cunningham R."/>
            <person name="Davis J."/>
            <person name="Degroeve S."/>
            <person name="Dejardin A."/>
            <person name="Depamphilis C."/>
            <person name="Detter J."/>
            <person name="Dirks B."/>
            <person name="Dubchak I."/>
            <person name="Duplessis S."/>
            <person name="Ehlting J."/>
            <person name="Ellis B."/>
            <person name="Gendler K."/>
            <person name="Goodstein D."/>
            <person name="Gribskov M."/>
            <person name="Grimwood J."/>
            <person name="Groover A."/>
            <person name="Gunter L."/>
            <person name="Hamberger B."/>
            <person name="Heinze B."/>
            <person name="Helariutta Y."/>
            <person name="Henrissat B."/>
            <person name="Holligan D."/>
            <person name="Holt R."/>
            <person name="Huang W."/>
            <person name="Islam-Faridi N."/>
            <person name="Jones S."/>
            <person name="Jones-Rhoades M."/>
            <person name="Jorgensen R."/>
            <person name="Joshi C."/>
            <person name="Kangasjarvi J."/>
            <person name="Karlsson J."/>
            <person name="Kelleher C."/>
            <person name="Kirkpatrick R."/>
            <person name="Kirst M."/>
            <person name="Kohler A."/>
            <person name="Kalluri U."/>
            <person name="Larimer F."/>
            <person name="Leebens-Mack J."/>
            <person name="Leple J.C."/>
            <person name="Locascio P."/>
            <person name="Lou Y."/>
            <person name="Lucas S."/>
            <person name="Martin F."/>
            <person name="Montanini B."/>
            <person name="Napoli C."/>
            <person name="Nelson D.R."/>
            <person name="Nelson C."/>
            <person name="Nieminen K."/>
            <person name="Nilsson O."/>
            <person name="Pereda V."/>
            <person name="Peter G."/>
            <person name="Philippe R."/>
            <person name="Pilate G."/>
            <person name="Poliakov A."/>
            <person name="Razumovskaya J."/>
            <person name="Richardson P."/>
            <person name="Rinaldi C."/>
            <person name="Ritland K."/>
            <person name="Rouze P."/>
            <person name="Ryaboy D."/>
            <person name="Schmutz J."/>
            <person name="Schrader J."/>
            <person name="Segerman B."/>
            <person name="Shin H."/>
            <person name="Siddiqui A."/>
            <person name="Sterky F."/>
            <person name="Terry A."/>
            <person name="Tsai C.J."/>
            <person name="Uberbacher E."/>
            <person name="Unneberg P."/>
            <person name="Vahala J."/>
            <person name="Wall K."/>
            <person name="Wessler S."/>
            <person name="Yang G."/>
            <person name="Yin T."/>
            <person name="Douglas C."/>
            <person name="Marra M."/>
            <person name="Sandberg G."/>
            <person name="Van de Peer Y."/>
            <person name="Rokhsar D."/>
        </authorList>
    </citation>
    <scope>NUCLEOTIDE SEQUENCE [LARGE SCALE GENOMIC DNA]</scope>
    <source>
        <strain evidence="2">cv. Nisqually</strain>
    </source>
</reference>
<proteinExistence type="predicted"/>
<dbReference type="InParanoid" id="A0A2K1YE95"/>
<evidence type="ECO:0000313" key="2">
    <source>
        <dbReference type="Proteomes" id="UP000006729"/>
    </source>
</evidence>
<dbReference type="AlphaFoldDB" id="A0A2K1YE95"/>
<organism evidence="1 2">
    <name type="scientific">Populus trichocarpa</name>
    <name type="common">Western balsam poplar</name>
    <name type="synonym">Populus balsamifera subsp. trichocarpa</name>
    <dbReference type="NCBI Taxonomy" id="3694"/>
    <lineage>
        <taxon>Eukaryota</taxon>
        <taxon>Viridiplantae</taxon>
        <taxon>Streptophyta</taxon>
        <taxon>Embryophyta</taxon>
        <taxon>Tracheophyta</taxon>
        <taxon>Spermatophyta</taxon>
        <taxon>Magnoliopsida</taxon>
        <taxon>eudicotyledons</taxon>
        <taxon>Gunneridae</taxon>
        <taxon>Pentapetalae</taxon>
        <taxon>rosids</taxon>
        <taxon>fabids</taxon>
        <taxon>Malpighiales</taxon>
        <taxon>Salicaceae</taxon>
        <taxon>Saliceae</taxon>
        <taxon>Populus</taxon>
    </lineage>
</organism>
<gene>
    <name evidence="1" type="ORF">POPTR_011G014000</name>
</gene>
<keyword evidence="2" id="KW-1185">Reference proteome</keyword>
<dbReference type="Proteomes" id="UP000006729">
    <property type="component" value="Chromosome 11"/>
</dbReference>
<protein>
    <submittedName>
        <fullName evidence="1">Uncharacterized protein</fullName>
    </submittedName>
</protein>